<evidence type="ECO:0000313" key="2">
    <source>
        <dbReference type="Proteomes" id="UP000317990"/>
    </source>
</evidence>
<dbReference type="GO" id="GO:0004386">
    <property type="term" value="F:helicase activity"/>
    <property type="evidence" value="ECO:0007669"/>
    <property type="project" value="UniProtKB-KW"/>
</dbReference>
<organism evidence="1 2">
    <name type="scientific">Aphanocapsa feldmannii 277cV</name>
    <dbReference type="NCBI Taxonomy" id="2507553"/>
    <lineage>
        <taxon>Bacteria</taxon>
        <taxon>Bacillati</taxon>
        <taxon>Cyanobacteriota</taxon>
        <taxon>Cyanophyceae</taxon>
        <taxon>Oscillatoriophycideae</taxon>
        <taxon>Chroococcales</taxon>
        <taxon>Microcystaceae</taxon>
        <taxon>Aphanocapsa</taxon>
    </lineage>
</organism>
<keyword evidence="1" id="KW-0378">Hydrolase</keyword>
<protein>
    <submittedName>
        <fullName evidence="1">Helicase</fullName>
    </submittedName>
</protein>
<dbReference type="Proteomes" id="UP000317990">
    <property type="component" value="Unassembled WGS sequence"/>
</dbReference>
<feature type="non-terminal residue" evidence="1">
    <location>
        <position position="1"/>
    </location>
</feature>
<sequence>DFTEVDQLFFEQIRASAENNETIAEAARANNFANFAAYLNRVLDELFIARMEGNEEIFSRVMTDTEFRSAAHEHLASEIFQRVRKTQVAE</sequence>
<accession>A0A524RLP2</accession>
<dbReference type="AlphaFoldDB" id="A0A524RLP2"/>
<evidence type="ECO:0000313" key="1">
    <source>
        <dbReference type="EMBL" id="TGG90273.1"/>
    </source>
</evidence>
<keyword evidence="1" id="KW-0067">ATP-binding</keyword>
<dbReference type="EMBL" id="SRMO01000093">
    <property type="protein sequence ID" value="TGG90273.1"/>
    <property type="molecule type" value="Genomic_DNA"/>
</dbReference>
<gene>
    <name evidence="1" type="ORF">ERJ67_11155</name>
</gene>
<comment type="caution">
    <text evidence="1">The sequence shown here is derived from an EMBL/GenBank/DDBJ whole genome shotgun (WGS) entry which is preliminary data.</text>
</comment>
<name>A0A524RLP2_9CHRO</name>
<reference evidence="1 2" key="1">
    <citation type="journal article" date="2019" name="mSystems">
        <title>Life at home and on the roam: Genomic adaptions reflect the dual lifestyle of an intracellular, facultative symbiont.</title>
        <authorList>
            <person name="Burgsdorf I."/>
        </authorList>
    </citation>
    <scope>NUCLEOTIDE SEQUENCE [LARGE SCALE GENOMIC DNA]</scope>
    <source>
        <strain evidence="1">277cV</strain>
    </source>
</reference>
<keyword evidence="1" id="KW-0347">Helicase</keyword>
<keyword evidence="1" id="KW-0547">Nucleotide-binding</keyword>
<proteinExistence type="predicted"/>